<evidence type="ECO:0000256" key="5">
    <source>
        <dbReference type="SAM" id="Phobius"/>
    </source>
</evidence>
<dbReference type="GO" id="GO:0009306">
    <property type="term" value="P:protein secretion"/>
    <property type="evidence" value="ECO:0007669"/>
    <property type="project" value="InterPro"/>
</dbReference>
<dbReference type="STRING" id="1763534.GCA_001831475_01568"/>
<evidence type="ECO:0000259" key="6">
    <source>
        <dbReference type="Pfam" id="PF04357"/>
    </source>
</evidence>
<sequence length="1656" mass="182679">MKKYLKISSNLLLWILGIVFAILFLVLVTLQIPAVQNLAKEKLVAFVQQKVKTKVVVGSLEIGFPKKIILNNFYFEDQQKDTLLAGQKLAIDLNFLDLINQKITLNQIDLEGITASVNRDTHAVFNFDYILKAFASKDSLQTPKEAKPTAFLIENIRFKNIKIQYSDAYTGQNVKLKLGILDTKIRKQNWNTLDFEVPKIKIQALQLAVLQATTSTQKQTPRTPKTKPTDPQFNLDLGEIDFSKFDLQYTDLKSKIAAALKFKKLKATFRKTDLGNQFFLVDRIYFSDAKAKVTIDQVTPPTNTANTASTTSPKNKLEFKIKQTTFNNVDLVFDNTNSIPAASAIDYQHLNIQDAHLDLTDLNYSPLAIQGNLNQLRLKEKSGVEITQLSTAFYYGTKNAYLKNLVLKTPQSLIKDHLEIGYPSVAALSQNSAQISVNAHLKESRLSLKDVLLFAPALAQSAPFKGNKNAVLSINGALTGKLNRLSIPNLEISGIRDTKIAASGTITGLQDINKAYFDLVIKQLQSGATDLPYFIPKGSIPSALELPAYLNVNGTFQGTTTHFNTNLVLKSSYGEATIKALLDQKTKNSENYTAQLYLKNFDLGKLFKTKTLGKISLKAQTSGIGLNPKTAQAQLKARILKLDYNNYAYSNLVVNGSIDHGLFTATAGIQNPDLRFDLVSSGSFKDKYPAVKAHLNVDIADLEKLNLHAGPLKIRGTMNAAIASASLDNLKGKVDIIQLTVADAEQQFVTDTISLSARVLPDTSAVVLKSPFLNASVRGNYTLTTITAALKNSLSVYYAPKPILAAKNKTEQNLDFQIEVKDSPLLHKIMPQVQVLEPFFISGSYHSKKDSIIVNGKIPKLLYGQNTITNAILNVSTKDKTLFYDFAIDSLQNNQLQLPATAIKGQLKDQTATYQLELKDSNDTLRYSVAGTLKTTPRNTEVHLDPSTLILNYKPWTIAATNLIQFGKTGIQARDFKLNNSKSSLEIASLSTKKNAPLSVTFADFEIKTIRNWIQKDSLQFNGTLNGSATIQNATKNPVFKAALKVEDFSFRNDTLGSIDLEIENSRANTYTTKIALSGQDNQLNLDGTYHTNTANLDLKLAIEKLHLKSIQGFTMGNLKESTGFINGSLALTGTINQPQLVGSLNFNQIGFRVTPLNSVFKDTNNTLKFSGETIGFDAFTLKDENNNTLVLNGTISTTDASNPAFNLTVDATNFKAINSEEKDNDLYYGALYLDNHLRIKGDWNNPMVDGNLKINANTDFVLVLPQSDPSIADREGIVSFVDADNPPLITKITTQEKLRETAIKGINAAVNIEIDKKAALTMVLDKANGDFLKLKGQAQLSGGIDPSGKTNLTGRYEIQEGTYEMNFNLINRKFEIKKGSYLLWTGEPTSAEVAITAVYKNEVAPIDLVDSQLAGTTSAVRNTYKQKIPFETELLMKGELLQPSIHFDIVLPEGNNNVATEIISTTQAKLSQLRQQPEELNKQVFALLLLNRFIGENPFASQAGGSSVSSLARESVSKILSQQLNNFAAELVDGVAIEFDLDATEDYTTGNLENRTDLNVGISKKLLDDRLKVTVGSRFGLEGPQQQNQAANSIAGDVSVEYQISKDGRYKLRAYRLNKYQVALQGQVVETGVSFVLTLDYNQFKELFHSKKTAE</sequence>
<dbReference type="Pfam" id="PF04357">
    <property type="entry name" value="TamB"/>
    <property type="match status" value="1"/>
</dbReference>
<evidence type="ECO:0000256" key="2">
    <source>
        <dbReference type="ARBA" id="ARBA00022692"/>
    </source>
</evidence>
<comment type="subcellular location">
    <subcellularLocation>
        <location evidence="1">Membrane</location>
        <topology evidence="1">Single-pass membrane protein</topology>
    </subcellularLocation>
</comment>
<reference evidence="7 8" key="1">
    <citation type="submission" date="2016-03" db="EMBL/GenBank/DDBJ databases">
        <authorList>
            <person name="Ploux O."/>
        </authorList>
    </citation>
    <scope>NUCLEOTIDE SEQUENCE [LARGE SCALE GENOMIC DNA]</scope>
    <source>
        <strain evidence="7 8">LPB0076</strain>
    </source>
</reference>
<feature type="domain" description="Translocation and assembly module TamB C-terminal" evidence="6">
    <location>
        <begin position="1181"/>
        <end position="1626"/>
    </location>
</feature>
<organism evidence="7 8">
    <name type="scientific">Flavobacterium crassostreae</name>
    <dbReference type="NCBI Taxonomy" id="1763534"/>
    <lineage>
        <taxon>Bacteria</taxon>
        <taxon>Pseudomonadati</taxon>
        <taxon>Bacteroidota</taxon>
        <taxon>Flavobacteriia</taxon>
        <taxon>Flavobacteriales</taxon>
        <taxon>Flavobacteriaceae</taxon>
        <taxon>Flavobacterium</taxon>
    </lineage>
</organism>
<dbReference type="Proteomes" id="UP000093510">
    <property type="component" value="Unassembled WGS sequence"/>
</dbReference>
<dbReference type="PANTHER" id="PTHR36985">
    <property type="entry name" value="TRANSLOCATION AND ASSEMBLY MODULE SUBUNIT TAMB"/>
    <property type="match status" value="1"/>
</dbReference>
<keyword evidence="3 5" id="KW-1133">Transmembrane helix</keyword>
<dbReference type="EMBL" id="LVEP01000002">
    <property type="protein sequence ID" value="OCB78777.1"/>
    <property type="molecule type" value="Genomic_DNA"/>
</dbReference>
<evidence type="ECO:0000313" key="7">
    <source>
        <dbReference type="EMBL" id="OCB78777.1"/>
    </source>
</evidence>
<keyword evidence="8" id="KW-1185">Reference proteome</keyword>
<dbReference type="PANTHER" id="PTHR36985:SF1">
    <property type="entry name" value="TRANSLOCATION AND ASSEMBLY MODULE SUBUNIT TAMB"/>
    <property type="match status" value="1"/>
</dbReference>
<dbReference type="GO" id="GO:0005886">
    <property type="term" value="C:plasma membrane"/>
    <property type="evidence" value="ECO:0007669"/>
    <property type="project" value="InterPro"/>
</dbReference>
<protein>
    <recommendedName>
        <fullName evidence="6">Translocation and assembly module TamB C-terminal domain-containing protein</fullName>
    </recommendedName>
</protein>
<dbReference type="Pfam" id="PF05359">
    <property type="entry name" value="DUF748"/>
    <property type="match status" value="1"/>
</dbReference>
<dbReference type="RefSeq" id="WP_066331750.1">
    <property type="nucleotide sequence ID" value="NZ_CP017688.1"/>
</dbReference>
<dbReference type="InterPro" id="IPR007452">
    <property type="entry name" value="TamB_C"/>
</dbReference>
<gene>
    <name evidence="7" type="ORF">LPBF_01955</name>
</gene>
<evidence type="ECO:0000256" key="3">
    <source>
        <dbReference type="ARBA" id="ARBA00022989"/>
    </source>
</evidence>
<keyword evidence="2 5" id="KW-0812">Transmembrane</keyword>
<keyword evidence="4 5" id="KW-0472">Membrane</keyword>
<dbReference type="InterPro" id="IPR008023">
    <property type="entry name" value="DUF748"/>
</dbReference>
<accession>A0A1B9E9Z0</accession>
<proteinExistence type="predicted"/>
<name>A0A1B9E9Z0_9FLAO</name>
<evidence type="ECO:0000256" key="4">
    <source>
        <dbReference type="ARBA" id="ARBA00023136"/>
    </source>
</evidence>
<evidence type="ECO:0000313" key="8">
    <source>
        <dbReference type="Proteomes" id="UP000093510"/>
    </source>
</evidence>
<comment type="caution">
    <text evidence="7">The sequence shown here is derived from an EMBL/GenBank/DDBJ whole genome shotgun (WGS) entry which is preliminary data.</text>
</comment>
<evidence type="ECO:0000256" key="1">
    <source>
        <dbReference type="ARBA" id="ARBA00004167"/>
    </source>
</evidence>
<feature type="transmembrane region" description="Helical" evidence="5">
    <location>
        <begin position="12"/>
        <end position="32"/>
    </location>
</feature>
<dbReference type="OrthoDB" id="9811276at2"/>